<dbReference type="EMBL" id="CM020619">
    <property type="protein sequence ID" value="KAK1866594.1"/>
    <property type="molecule type" value="Genomic_DNA"/>
</dbReference>
<protein>
    <submittedName>
        <fullName evidence="1">Uncharacterized protein</fullName>
    </submittedName>
</protein>
<organism evidence="1 2">
    <name type="scientific">Pyropia yezoensis</name>
    <name type="common">Susabi-nori</name>
    <name type="synonym">Porphyra yezoensis</name>
    <dbReference type="NCBI Taxonomy" id="2788"/>
    <lineage>
        <taxon>Eukaryota</taxon>
        <taxon>Rhodophyta</taxon>
        <taxon>Bangiophyceae</taxon>
        <taxon>Bangiales</taxon>
        <taxon>Bangiaceae</taxon>
        <taxon>Pyropia</taxon>
    </lineage>
</organism>
<evidence type="ECO:0000313" key="2">
    <source>
        <dbReference type="Proteomes" id="UP000798662"/>
    </source>
</evidence>
<keyword evidence="2" id="KW-1185">Reference proteome</keyword>
<sequence length="491" mass="47336">MVGVAVAWAVAPPPPPLTARGVRRCAWAPAVGAAAAAAGGVRRRPAGGVPLRSPAALPLPPAAAGAAAAAAWRRRGVVSMAVGRPSADSSGVGVGSGSGSDRGGGGNGGKPRRVAIVGAGIGGLATALALLRTPGTGTEALTLVDARPGLDTALGGALNLTAGAAVLAALGVDVRGVGNPLARVVARVADGSPAGGGVLLDVDVAATVRRVPAAAATLVDGADGGVYAVTVMRDTLQQLLADAVGADGRVRVVRGVKVGGVVPVGGGGGAAAADSGGGGVLRQWFGDGGYALQYGAGGGERLLVLSFASPGSTGVGGENVAYATATGDAVGNDLRSRLAAAGMPATTRRLADECTRFIDTATYYHPVLRRWSAGGVTVVGDAAHALPPFLGAGANQAIVDAAAVAAAVAAIGGAGGGGDLPAALAAVEARRKPPTAAVMRASRAVGWLETQRGGVGTAFRNGVFRVAGVTGAGGRAFVTSAVPNVMPGEQW</sequence>
<accession>A0ACC3C8X8</accession>
<proteinExistence type="predicted"/>
<name>A0ACC3C8X8_PYRYE</name>
<evidence type="ECO:0000313" key="1">
    <source>
        <dbReference type="EMBL" id="KAK1866594.1"/>
    </source>
</evidence>
<comment type="caution">
    <text evidence="1">The sequence shown here is derived from an EMBL/GenBank/DDBJ whole genome shotgun (WGS) entry which is preliminary data.</text>
</comment>
<gene>
    <name evidence="1" type="ORF">I4F81_009110</name>
</gene>
<dbReference type="Proteomes" id="UP000798662">
    <property type="component" value="Chromosome 2"/>
</dbReference>
<reference evidence="1" key="1">
    <citation type="submission" date="2019-11" db="EMBL/GenBank/DDBJ databases">
        <title>Nori genome reveals adaptations in red seaweeds to the harsh intertidal environment.</title>
        <authorList>
            <person name="Wang D."/>
            <person name="Mao Y."/>
        </authorList>
    </citation>
    <scope>NUCLEOTIDE SEQUENCE</scope>
    <source>
        <tissue evidence="1">Gametophyte</tissue>
    </source>
</reference>